<dbReference type="Pfam" id="PF06999">
    <property type="entry name" value="Suc_Fer-like"/>
    <property type="match status" value="1"/>
</dbReference>
<dbReference type="Proteomes" id="UP000192775">
    <property type="component" value="Chromosome"/>
</dbReference>
<reference evidence="1 2" key="1">
    <citation type="submission" date="2017-04" db="EMBL/GenBank/DDBJ databases">
        <authorList>
            <person name="Afonso C.L."/>
            <person name="Miller P.J."/>
            <person name="Scott M.A."/>
            <person name="Spackman E."/>
            <person name="Goraichik I."/>
            <person name="Dimitrov K.M."/>
            <person name="Suarez D.L."/>
            <person name="Swayne D.E."/>
        </authorList>
    </citation>
    <scope>NUCLEOTIDE SEQUENCE [LARGE SCALE GENOMIC DNA]</scope>
    <source>
        <strain evidence="2">XA(T)</strain>
    </source>
</reference>
<evidence type="ECO:0000313" key="2">
    <source>
        <dbReference type="Proteomes" id="UP000192775"/>
    </source>
</evidence>
<evidence type="ECO:0000313" key="1">
    <source>
        <dbReference type="EMBL" id="ARJ07232.1"/>
    </source>
</evidence>
<dbReference type="EMBL" id="CP020715">
    <property type="protein sequence ID" value="ARJ07232.1"/>
    <property type="molecule type" value="Genomic_DNA"/>
</dbReference>
<dbReference type="AlphaFoldDB" id="A0A1X9LS18"/>
<keyword evidence="2" id="KW-1185">Reference proteome</keyword>
<name>A0A1X9LS18_9MICO</name>
<organism evidence="1 2">
    <name type="scientific">Cnuibacter physcomitrellae</name>
    <dbReference type="NCBI Taxonomy" id="1619308"/>
    <lineage>
        <taxon>Bacteria</taxon>
        <taxon>Bacillati</taxon>
        <taxon>Actinomycetota</taxon>
        <taxon>Actinomycetes</taxon>
        <taxon>Micrococcales</taxon>
        <taxon>Microbacteriaceae</taxon>
        <taxon>Cnuibacter</taxon>
    </lineage>
</organism>
<dbReference type="InterPro" id="IPR009737">
    <property type="entry name" value="Aim32/Apd1-like"/>
</dbReference>
<proteinExistence type="predicted"/>
<dbReference type="PANTHER" id="PTHR31902:SF22">
    <property type="entry name" value="SLL1203 PROTEIN"/>
    <property type="match status" value="1"/>
</dbReference>
<dbReference type="PANTHER" id="PTHR31902">
    <property type="entry name" value="ACTIN PATCHES DISTAL PROTEIN 1"/>
    <property type="match status" value="1"/>
</dbReference>
<dbReference type="SUPFAM" id="SSF52833">
    <property type="entry name" value="Thioredoxin-like"/>
    <property type="match status" value="1"/>
</dbReference>
<protein>
    <submittedName>
        <fullName evidence="1">Sucrase ferredoxin</fullName>
    </submittedName>
</protein>
<dbReference type="KEGG" id="cphy:B5808_05755"/>
<gene>
    <name evidence="1" type="ORF">B5808_05755</name>
</gene>
<dbReference type="STRING" id="1619308.B5808_05755"/>
<accession>A0A1X9LS18</accession>
<dbReference type="InterPro" id="IPR036249">
    <property type="entry name" value="Thioredoxin-like_sf"/>
</dbReference>
<sequence>MGGTAWEPCSDRSRERDDPLWGTAGRGLRWFLVELASGWGPRALLDPPFDPQLGGALVSRTERAGIRPLAIRRPGRRDAVPRWRWAVVDARPGSESVRWGEVDDPDDLLDVPLDGSAGVLSDRPIFAVCAHGRHDQCCAVRGRRAALDLAAAFPEETWECSHLGGDRFAATMVLFPHGLAYGRIDDADVAAIAQGYLDGRVAEPWFRGRTSLSHPVQAAQHFARVESGDDRLDSFAPLAEGGSLHHRDVGHHVVELAGADGGRVVVELAETLSAPLLSTCGTTRPGRVREWALTSLRTLPA</sequence>